<feature type="transmembrane region" description="Helical" evidence="5">
    <location>
        <begin position="194"/>
        <end position="224"/>
    </location>
</feature>
<feature type="transmembrane region" description="Helical" evidence="5">
    <location>
        <begin position="354"/>
        <end position="370"/>
    </location>
</feature>
<dbReference type="PANTHER" id="PTHR37422">
    <property type="entry name" value="TEICHURONIC ACID BIOSYNTHESIS PROTEIN TUAE"/>
    <property type="match status" value="1"/>
</dbReference>
<comment type="caution">
    <text evidence="7">The sequence shown here is derived from an EMBL/GenBank/DDBJ whole genome shotgun (WGS) entry which is preliminary data.</text>
</comment>
<evidence type="ECO:0000313" key="8">
    <source>
        <dbReference type="Proteomes" id="UP000248987"/>
    </source>
</evidence>
<feature type="transmembrane region" description="Helical" evidence="5">
    <location>
        <begin position="93"/>
        <end position="114"/>
    </location>
</feature>
<feature type="transmembrane region" description="Helical" evidence="5">
    <location>
        <begin position="319"/>
        <end position="342"/>
    </location>
</feature>
<keyword evidence="3 5" id="KW-1133">Transmembrane helix</keyword>
<name>A0A327S5N3_9FLAO</name>
<comment type="subcellular location">
    <subcellularLocation>
        <location evidence="1">Membrane</location>
        <topology evidence="1">Multi-pass membrane protein</topology>
    </subcellularLocation>
</comment>
<proteinExistence type="predicted"/>
<evidence type="ECO:0000256" key="4">
    <source>
        <dbReference type="ARBA" id="ARBA00023136"/>
    </source>
</evidence>
<dbReference type="Proteomes" id="UP000248987">
    <property type="component" value="Unassembled WGS sequence"/>
</dbReference>
<dbReference type="PANTHER" id="PTHR37422:SF13">
    <property type="entry name" value="LIPOPOLYSACCHARIDE BIOSYNTHESIS PROTEIN PA4999-RELATED"/>
    <property type="match status" value="1"/>
</dbReference>
<dbReference type="AlphaFoldDB" id="A0A327S5N3"/>
<dbReference type="EMBL" id="QLLQ01000006">
    <property type="protein sequence ID" value="RAJ24370.1"/>
    <property type="molecule type" value="Genomic_DNA"/>
</dbReference>
<feature type="transmembrane region" description="Helical" evidence="5">
    <location>
        <begin position="236"/>
        <end position="253"/>
    </location>
</feature>
<evidence type="ECO:0000256" key="5">
    <source>
        <dbReference type="SAM" id="Phobius"/>
    </source>
</evidence>
<feature type="transmembrane region" description="Helical" evidence="5">
    <location>
        <begin position="162"/>
        <end position="182"/>
    </location>
</feature>
<dbReference type="InterPro" id="IPR051533">
    <property type="entry name" value="WaaL-like"/>
</dbReference>
<evidence type="ECO:0000313" key="7">
    <source>
        <dbReference type="EMBL" id="RAJ24370.1"/>
    </source>
</evidence>
<evidence type="ECO:0000259" key="6">
    <source>
        <dbReference type="Pfam" id="PF04932"/>
    </source>
</evidence>
<dbReference type="Pfam" id="PF04932">
    <property type="entry name" value="Wzy_C"/>
    <property type="match status" value="1"/>
</dbReference>
<dbReference type="InterPro" id="IPR007016">
    <property type="entry name" value="O-antigen_ligase-rel_domated"/>
</dbReference>
<sequence length="399" mass="46212">MIILKPLYSILRSVYFEKDFSFLVLAIGLFLLPLSINLSTFTLIVALGLKLIQVIFLKQKLFVAKSLLTSSVIGVCFLLYIFLNCIVQTDLEYFVNVFGNEFSPLVLFILMPLLIRKKTENIILSYFFFSGLVVACIYVLAMSFILKINFDRDAFQNIIDIHHTYLCMYLLFFVNFLLVRFFNKTNKNNHFQSITYIFSFSLIFLLIFLLKSKVSMVIFVVLLGGHLIASFSKNNVLAYFLILSALTMSIILFNQKLNTSYKNAVDFRLEIWHQSVKSIKENLFFGDLKMQEKDLLNEKHYLNGRYDLMNSDLNSHNQYLSILLKFGIIGFLILTLYILNLIEALNKATSKDTVKSVLGFSAIILIVFYIENILDRHHGIVFVSVFYNYYLVAIQNETN</sequence>
<protein>
    <submittedName>
        <fullName evidence="7">O-antigen ligase</fullName>
    </submittedName>
</protein>
<feature type="transmembrane region" description="Helical" evidence="5">
    <location>
        <begin position="20"/>
        <end position="49"/>
    </location>
</feature>
<keyword evidence="4 5" id="KW-0472">Membrane</keyword>
<dbReference type="RefSeq" id="WP_111625869.1">
    <property type="nucleotide sequence ID" value="NZ_QLLQ01000006.1"/>
</dbReference>
<feature type="transmembrane region" description="Helical" evidence="5">
    <location>
        <begin position="61"/>
        <end position="81"/>
    </location>
</feature>
<keyword evidence="8" id="KW-1185">Reference proteome</keyword>
<keyword evidence="7" id="KW-0436">Ligase</keyword>
<organism evidence="7 8">
    <name type="scientific">Gelidibacter algens</name>
    <dbReference type="NCBI Taxonomy" id="49280"/>
    <lineage>
        <taxon>Bacteria</taxon>
        <taxon>Pseudomonadati</taxon>
        <taxon>Bacteroidota</taxon>
        <taxon>Flavobacteriia</taxon>
        <taxon>Flavobacteriales</taxon>
        <taxon>Flavobacteriaceae</taxon>
        <taxon>Gelidibacter</taxon>
    </lineage>
</organism>
<feature type="domain" description="O-antigen ligase-related" evidence="6">
    <location>
        <begin position="199"/>
        <end position="334"/>
    </location>
</feature>
<evidence type="ECO:0000256" key="3">
    <source>
        <dbReference type="ARBA" id="ARBA00022989"/>
    </source>
</evidence>
<feature type="transmembrane region" description="Helical" evidence="5">
    <location>
        <begin position="126"/>
        <end position="150"/>
    </location>
</feature>
<accession>A0A327S5N3</accession>
<gene>
    <name evidence="7" type="ORF">LX77_01922</name>
</gene>
<dbReference type="GO" id="GO:0016874">
    <property type="term" value="F:ligase activity"/>
    <property type="evidence" value="ECO:0007669"/>
    <property type="project" value="UniProtKB-KW"/>
</dbReference>
<reference evidence="7 8" key="1">
    <citation type="submission" date="2018-06" db="EMBL/GenBank/DDBJ databases">
        <title>Genomic Encyclopedia of Archaeal and Bacterial Type Strains, Phase II (KMG-II): from individual species to whole genera.</title>
        <authorList>
            <person name="Goeker M."/>
        </authorList>
    </citation>
    <scope>NUCLEOTIDE SEQUENCE [LARGE SCALE GENOMIC DNA]</scope>
    <source>
        <strain evidence="7 8">DSM 12408</strain>
    </source>
</reference>
<dbReference type="GO" id="GO:0016020">
    <property type="term" value="C:membrane"/>
    <property type="evidence" value="ECO:0007669"/>
    <property type="project" value="UniProtKB-SubCell"/>
</dbReference>
<evidence type="ECO:0000256" key="1">
    <source>
        <dbReference type="ARBA" id="ARBA00004141"/>
    </source>
</evidence>
<evidence type="ECO:0000256" key="2">
    <source>
        <dbReference type="ARBA" id="ARBA00022692"/>
    </source>
</evidence>
<keyword evidence="2 5" id="KW-0812">Transmembrane</keyword>